<organism evidence="7 8">
    <name type="scientific">Mucor saturninus</name>
    <dbReference type="NCBI Taxonomy" id="64648"/>
    <lineage>
        <taxon>Eukaryota</taxon>
        <taxon>Fungi</taxon>
        <taxon>Fungi incertae sedis</taxon>
        <taxon>Mucoromycota</taxon>
        <taxon>Mucoromycotina</taxon>
        <taxon>Mucoromycetes</taxon>
        <taxon>Mucorales</taxon>
        <taxon>Mucorineae</taxon>
        <taxon>Mucoraceae</taxon>
        <taxon>Mucor</taxon>
    </lineage>
</organism>
<evidence type="ECO:0000256" key="2">
    <source>
        <dbReference type="ARBA" id="ARBA00005587"/>
    </source>
</evidence>
<comment type="similarity">
    <text evidence="2">Belongs to the acetate uptake transporter (AceTr) (TC 2.A.96) family.</text>
</comment>
<keyword evidence="5 6" id="KW-0472">Membrane</keyword>
<feature type="transmembrane region" description="Helical" evidence="6">
    <location>
        <begin position="169"/>
        <end position="190"/>
    </location>
</feature>
<dbReference type="Proteomes" id="UP000603453">
    <property type="component" value="Unassembled WGS sequence"/>
</dbReference>
<feature type="transmembrane region" description="Helical" evidence="6">
    <location>
        <begin position="78"/>
        <end position="100"/>
    </location>
</feature>
<keyword evidence="4 6" id="KW-1133">Transmembrane helix</keyword>
<keyword evidence="3 6" id="KW-0812">Transmembrane</keyword>
<evidence type="ECO:0000313" key="8">
    <source>
        <dbReference type="Proteomes" id="UP000603453"/>
    </source>
</evidence>
<dbReference type="PANTHER" id="PTHR31123">
    <property type="entry name" value="ACCUMULATION OF DYADS PROTEIN 2-RELATED"/>
    <property type="match status" value="1"/>
</dbReference>
<sequence>MSSIEKNDIQHLEVEIPTSTDTSEYPVESKSNSIKQHPIQAQVAKLNPAPIGFAAFALCSFVLGLYNTGLVTDLPQVAVGVAFGYGAMGQFVCGICELVIGNIFAATTMLTFSGFFLTFGIMMIPSSGFLTLAMANGGLEAVHICMGLVQVGYAIASFLFLLGTLRQPILIRLVLLQVFLAFLTGGIGGLTQITNFTLASGWISFTLSLTAWYVMAAMLFTPENTMIKLPFF</sequence>
<dbReference type="EMBL" id="JAEPRD010000064">
    <property type="protein sequence ID" value="KAG2202130.1"/>
    <property type="molecule type" value="Genomic_DNA"/>
</dbReference>
<evidence type="ECO:0000313" key="7">
    <source>
        <dbReference type="EMBL" id="KAG2202130.1"/>
    </source>
</evidence>
<feature type="transmembrane region" description="Helical" evidence="6">
    <location>
        <begin position="46"/>
        <end position="66"/>
    </location>
</feature>
<keyword evidence="8" id="KW-1185">Reference proteome</keyword>
<evidence type="ECO:0000256" key="6">
    <source>
        <dbReference type="SAM" id="Phobius"/>
    </source>
</evidence>
<dbReference type="AlphaFoldDB" id="A0A8H7V021"/>
<dbReference type="Pfam" id="PF01184">
    <property type="entry name" value="Gpr1_Fun34_YaaH"/>
    <property type="match status" value="1"/>
</dbReference>
<comment type="subcellular location">
    <subcellularLocation>
        <location evidence="1">Membrane</location>
        <topology evidence="1">Multi-pass membrane protein</topology>
    </subcellularLocation>
</comment>
<evidence type="ECO:0000256" key="3">
    <source>
        <dbReference type="ARBA" id="ARBA00022692"/>
    </source>
</evidence>
<dbReference type="InterPro" id="IPR051633">
    <property type="entry name" value="AceTr"/>
</dbReference>
<protein>
    <submittedName>
        <fullName evidence="7">Uncharacterized protein</fullName>
    </submittedName>
</protein>
<name>A0A8H7V021_9FUNG</name>
<gene>
    <name evidence="7" type="ORF">INT47_008102</name>
</gene>
<proteinExistence type="inferred from homology"/>
<comment type="caution">
    <text evidence="7">The sequence shown here is derived from an EMBL/GenBank/DDBJ whole genome shotgun (WGS) entry which is preliminary data.</text>
</comment>
<dbReference type="PANTHER" id="PTHR31123:SF1">
    <property type="entry name" value="ACCUMULATION OF DYADS PROTEIN 2-RELATED"/>
    <property type="match status" value="1"/>
</dbReference>
<evidence type="ECO:0000256" key="5">
    <source>
        <dbReference type="ARBA" id="ARBA00023136"/>
    </source>
</evidence>
<accession>A0A8H7V021</accession>
<dbReference type="InterPro" id="IPR000791">
    <property type="entry name" value="Gpr1/Fun34/SatP-like"/>
</dbReference>
<dbReference type="OrthoDB" id="3648309at2759"/>
<feature type="transmembrane region" description="Helical" evidence="6">
    <location>
        <begin position="141"/>
        <end position="162"/>
    </location>
</feature>
<dbReference type="GO" id="GO:0015123">
    <property type="term" value="F:acetate transmembrane transporter activity"/>
    <property type="evidence" value="ECO:0007669"/>
    <property type="project" value="TreeGrafter"/>
</dbReference>
<evidence type="ECO:0000256" key="1">
    <source>
        <dbReference type="ARBA" id="ARBA00004141"/>
    </source>
</evidence>
<reference evidence="7" key="1">
    <citation type="submission" date="2020-12" db="EMBL/GenBank/DDBJ databases">
        <title>Metabolic potential, ecology and presence of endohyphal bacteria is reflected in genomic diversity of Mucoromycotina.</title>
        <authorList>
            <person name="Muszewska A."/>
            <person name="Okrasinska A."/>
            <person name="Steczkiewicz K."/>
            <person name="Drgas O."/>
            <person name="Orlowska M."/>
            <person name="Perlinska-Lenart U."/>
            <person name="Aleksandrzak-Piekarczyk T."/>
            <person name="Szatraj K."/>
            <person name="Zielenkiewicz U."/>
            <person name="Pilsyk S."/>
            <person name="Malc E."/>
            <person name="Mieczkowski P."/>
            <person name="Kruszewska J.S."/>
            <person name="Biernat P."/>
            <person name="Pawlowska J."/>
        </authorList>
    </citation>
    <scope>NUCLEOTIDE SEQUENCE</scope>
    <source>
        <strain evidence="7">WA0000017839</strain>
    </source>
</reference>
<feature type="transmembrane region" description="Helical" evidence="6">
    <location>
        <begin position="112"/>
        <end position="135"/>
    </location>
</feature>
<evidence type="ECO:0000256" key="4">
    <source>
        <dbReference type="ARBA" id="ARBA00022989"/>
    </source>
</evidence>
<feature type="transmembrane region" description="Helical" evidence="6">
    <location>
        <begin position="202"/>
        <end position="220"/>
    </location>
</feature>
<dbReference type="GO" id="GO:0005886">
    <property type="term" value="C:plasma membrane"/>
    <property type="evidence" value="ECO:0007669"/>
    <property type="project" value="TreeGrafter"/>
</dbReference>